<dbReference type="EMBL" id="LAZR01002118">
    <property type="protein sequence ID" value="KKN34239.1"/>
    <property type="molecule type" value="Genomic_DNA"/>
</dbReference>
<comment type="caution">
    <text evidence="1">The sequence shown here is derived from an EMBL/GenBank/DDBJ whole genome shotgun (WGS) entry which is preliminary data.</text>
</comment>
<evidence type="ECO:0000313" key="1">
    <source>
        <dbReference type="EMBL" id="KKN34239.1"/>
    </source>
</evidence>
<evidence type="ECO:0008006" key="2">
    <source>
        <dbReference type="Google" id="ProtNLM"/>
    </source>
</evidence>
<protein>
    <recommendedName>
        <fullName evidence="2">ParB/Sulfiredoxin domain-containing protein</fullName>
    </recommendedName>
</protein>
<sequence>MKPYKEVLKEMDGVKFHPLCTFFPIPSESELNSMAERMKESGQYYPILRLKSSGETIDGRVRYILCLMAEIIPKFIDLDITDNREIADVVNRLNFDRRHIGLGTKLGIGIRMEKWLNRTLGIIPQEDYNLRGIQDLAMSKQTARKIHTTSKALNQFKQLIKEAETNPEIKKALENLQKGKKEESLDRLYKKYMEAPKRKTTFKAQKTPTKIELRQKIIDIKEELKIVRIDKSIYERLYKEVKKVAKEIDVWEQILPRLTILLDNVRKVQDKKTFPTVSELREAELL</sequence>
<gene>
    <name evidence="1" type="ORF">LCGC14_0795880</name>
</gene>
<dbReference type="AlphaFoldDB" id="A0A0F9PVL0"/>
<name>A0A0F9PVL0_9ZZZZ</name>
<proteinExistence type="predicted"/>
<reference evidence="1" key="1">
    <citation type="journal article" date="2015" name="Nature">
        <title>Complex archaea that bridge the gap between prokaryotes and eukaryotes.</title>
        <authorList>
            <person name="Spang A."/>
            <person name="Saw J.H."/>
            <person name="Jorgensen S.L."/>
            <person name="Zaremba-Niedzwiedzka K."/>
            <person name="Martijn J."/>
            <person name="Lind A.E."/>
            <person name="van Eijk R."/>
            <person name="Schleper C."/>
            <person name="Guy L."/>
            <person name="Ettema T.J."/>
        </authorList>
    </citation>
    <scope>NUCLEOTIDE SEQUENCE</scope>
</reference>
<accession>A0A0F9PVL0</accession>
<organism evidence="1">
    <name type="scientific">marine sediment metagenome</name>
    <dbReference type="NCBI Taxonomy" id="412755"/>
    <lineage>
        <taxon>unclassified sequences</taxon>
        <taxon>metagenomes</taxon>
        <taxon>ecological metagenomes</taxon>
    </lineage>
</organism>